<dbReference type="EMBL" id="NBWU01000004">
    <property type="protein sequence ID" value="PCE63663.1"/>
    <property type="molecule type" value="Genomic_DNA"/>
</dbReference>
<dbReference type="OrthoDB" id="1079187at2"/>
<keyword evidence="2" id="KW-1185">Reference proteome</keyword>
<dbReference type="RefSeq" id="WP_097442379.1">
    <property type="nucleotide sequence ID" value="NZ_NBWU01000004.1"/>
</dbReference>
<accession>A0A2A4G5F3</accession>
<evidence type="ECO:0000313" key="1">
    <source>
        <dbReference type="EMBL" id="PCE63663.1"/>
    </source>
</evidence>
<dbReference type="Proteomes" id="UP000219559">
    <property type="component" value="Unassembled WGS sequence"/>
</dbReference>
<name>A0A2A4G5F3_9FLAO</name>
<sequence length="588" mass="67022">MRNLIQHFVLICFTLSTLTVIGQKESPQTRTIKGKVTLMEVVEPYAEIGNTRTDIVTKPNKDGSYEIKAKTGDILVFSAPNGLTQEIIVEDVTRYLNIDLKPKYNELDNVTVESSKRKKNLQLELLKQYQTDKGIIKSAFGFIHKDRSGYAMYMTDDSQFSAAEFDLLTIINGRFPGMRTVRDPYNILNAQVFMRSTGRLAPDPAIWDVDGMIFTEYPSWVNPLTVKRVAALPGFGAVGSYGSIARGGVIIVNTENLVLNVNPYTGKKDLAYATDNYVQEKSVNFNHLKRELPTYLKPLESASSLHEAQKIYSVEAKKNRGNPFFAIDAYQYFEMRWGSTFVWKEILKENHPLLNHPVHLKAISFLAESFHRDSLALALNQRVFKLRPKYIQSYISLAQAHFNNEDRDRGMALLGQLRYLEANESLPNFNDGLNEPIRNQILFENGPNQKTKPQIAQIHNITESLGPGTARLNFEWNDSEAEFEIQFVNPRGQFVNWEHSLNANPDIIEQEKKLGYSSKDFILEDFLDGQWQVNIKYLGNKSATPSYMRLTYDQGNNESKTVVFKLEGKSVKRENVLLIDPYRGIVTN</sequence>
<organism evidence="1 2">
    <name type="scientific">Sediminicola luteus</name>
    <dbReference type="NCBI Taxonomy" id="319238"/>
    <lineage>
        <taxon>Bacteria</taxon>
        <taxon>Pseudomonadati</taxon>
        <taxon>Bacteroidota</taxon>
        <taxon>Flavobacteriia</taxon>
        <taxon>Flavobacteriales</taxon>
        <taxon>Flavobacteriaceae</taxon>
        <taxon>Sediminicola</taxon>
    </lineage>
</organism>
<protein>
    <recommendedName>
        <fullName evidence="3">TonB-dependent receptor plug domain-containing protein</fullName>
    </recommendedName>
</protein>
<reference evidence="1 2" key="1">
    <citation type="submission" date="2017-04" db="EMBL/GenBank/DDBJ databases">
        <title>A new member of the family Flavobacteriaceae isolated from ascidians.</title>
        <authorList>
            <person name="Chen L."/>
        </authorList>
    </citation>
    <scope>NUCLEOTIDE SEQUENCE [LARGE SCALE GENOMIC DNA]</scope>
    <source>
        <strain evidence="1 2">HQA918</strain>
    </source>
</reference>
<dbReference type="AlphaFoldDB" id="A0A2A4G5F3"/>
<evidence type="ECO:0008006" key="3">
    <source>
        <dbReference type="Google" id="ProtNLM"/>
    </source>
</evidence>
<gene>
    <name evidence="1" type="ORF">B7P33_10280</name>
</gene>
<comment type="caution">
    <text evidence="1">The sequence shown here is derived from an EMBL/GenBank/DDBJ whole genome shotgun (WGS) entry which is preliminary data.</text>
</comment>
<proteinExistence type="predicted"/>
<evidence type="ECO:0000313" key="2">
    <source>
        <dbReference type="Proteomes" id="UP000219559"/>
    </source>
</evidence>